<name>A0A9P6LTB9_9FUNG</name>
<dbReference type="GO" id="GO:0005829">
    <property type="term" value="C:cytosol"/>
    <property type="evidence" value="ECO:0007669"/>
    <property type="project" value="TreeGrafter"/>
</dbReference>
<dbReference type="Gene3D" id="3.30.70.930">
    <property type="match status" value="1"/>
</dbReference>
<comment type="caution">
    <text evidence="3">The sequence shown here is derived from an EMBL/GenBank/DDBJ whole genome shotgun (WGS) entry which is preliminary data.</text>
</comment>
<accession>A0A9P6LTB9</accession>
<dbReference type="Proteomes" id="UP000749646">
    <property type="component" value="Unassembled WGS sequence"/>
</dbReference>
<dbReference type="SUPFAM" id="SSF89957">
    <property type="entry name" value="MTH1187/YkoF-like"/>
    <property type="match status" value="1"/>
</dbReference>
<evidence type="ECO:0000313" key="4">
    <source>
        <dbReference type="Proteomes" id="UP000749646"/>
    </source>
</evidence>
<dbReference type="InterPro" id="IPR051614">
    <property type="entry name" value="UPF0045_domain"/>
</dbReference>
<organism evidence="3 4">
    <name type="scientific">Modicella reniformis</name>
    <dbReference type="NCBI Taxonomy" id="1440133"/>
    <lineage>
        <taxon>Eukaryota</taxon>
        <taxon>Fungi</taxon>
        <taxon>Fungi incertae sedis</taxon>
        <taxon>Mucoromycota</taxon>
        <taxon>Mortierellomycotina</taxon>
        <taxon>Mortierellomycetes</taxon>
        <taxon>Mortierellales</taxon>
        <taxon>Mortierellaceae</taxon>
        <taxon>Modicella</taxon>
    </lineage>
</organism>
<keyword evidence="4" id="KW-1185">Reference proteome</keyword>
<evidence type="ECO:0000313" key="3">
    <source>
        <dbReference type="EMBL" id="KAF9938270.1"/>
    </source>
</evidence>
<protein>
    <recommendedName>
        <fullName evidence="2">Thiamine-binding protein domain-containing protein</fullName>
    </recommendedName>
</protein>
<dbReference type="AlphaFoldDB" id="A0A9P6LTB9"/>
<proteinExistence type="inferred from homology"/>
<reference evidence="3" key="1">
    <citation type="journal article" date="2020" name="Fungal Divers.">
        <title>Resolving the Mortierellaceae phylogeny through synthesis of multi-gene phylogenetics and phylogenomics.</title>
        <authorList>
            <person name="Vandepol N."/>
            <person name="Liber J."/>
            <person name="Desiro A."/>
            <person name="Na H."/>
            <person name="Kennedy M."/>
            <person name="Barry K."/>
            <person name="Grigoriev I.V."/>
            <person name="Miller A.N."/>
            <person name="O'Donnell K."/>
            <person name="Stajich J.E."/>
            <person name="Bonito G."/>
        </authorList>
    </citation>
    <scope>NUCLEOTIDE SEQUENCE</scope>
    <source>
        <strain evidence="3">MES-2147</strain>
    </source>
</reference>
<dbReference type="InterPro" id="IPR029756">
    <property type="entry name" value="MTH1187/YkoF-like"/>
</dbReference>
<dbReference type="OrthoDB" id="5587367at2759"/>
<dbReference type="Pfam" id="PF01910">
    <property type="entry name" value="Thiamine_BP"/>
    <property type="match status" value="1"/>
</dbReference>
<dbReference type="PANTHER" id="PTHR33777">
    <property type="entry name" value="UPF0045 PROTEIN ECM15"/>
    <property type="match status" value="1"/>
</dbReference>
<dbReference type="EMBL" id="JAAAHW010009614">
    <property type="protein sequence ID" value="KAF9938270.1"/>
    <property type="molecule type" value="Genomic_DNA"/>
</dbReference>
<evidence type="ECO:0000256" key="1">
    <source>
        <dbReference type="ARBA" id="ARBA00010272"/>
    </source>
</evidence>
<comment type="similarity">
    <text evidence="1">Belongs to the UPF0045 family.</text>
</comment>
<gene>
    <name evidence="3" type="ORF">BGZ65_000146</name>
</gene>
<evidence type="ECO:0000259" key="2">
    <source>
        <dbReference type="Pfam" id="PF01910"/>
    </source>
</evidence>
<dbReference type="PANTHER" id="PTHR33777:SF1">
    <property type="entry name" value="UPF0045 PROTEIN ECM15"/>
    <property type="match status" value="1"/>
</dbReference>
<dbReference type="InterPro" id="IPR002767">
    <property type="entry name" value="Thiamine_BP"/>
</dbReference>
<sequence length="112" mass="12288">MQTIADFCVVPMGVTASVSQYVAECQRVLERSGLSYSMHAYGTNVEGEWDDVCRVMKECHEAVHAMGCPRVSTSVRIGTRTDKVGQTMQDKVKVVEEILAKDAGVVNTAYAR</sequence>
<dbReference type="NCBIfam" id="TIGR00106">
    <property type="entry name" value="MTH1187 family thiamine-binding protein"/>
    <property type="match status" value="1"/>
</dbReference>
<feature type="domain" description="Thiamine-binding protein" evidence="2">
    <location>
        <begin position="5"/>
        <end position="96"/>
    </location>
</feature>